<dbReference type="Proteomes" id="UP000789860">
    <property type="component" value="Unassembled WGS sequence"/>
</dbReference>
<protein>
    <submittedName>
        <fullName evidence="1">11193_t:CDS:1</fullName>
    </submittedName>
</protein>
<evidence type="ECO:0000313" key="2">
    <source>
        <dbReference type="Proteomes" id="UP000789860"/>
    </source>
</evidence>
<proteinExistence type="predicted"/>
<evidence type="ECO:0000313" key="1">
    <source>
        <dbReference type="EMBL" id="CAG8445409.1"/>
    </source>
</evidence>
<sequence length="420" mass="49429">DARDILEKNKEDIKNLILERKFIPFPPRPKRFQVQTGTAIEEYPAKDGFENNRQLNIIARAILICKELVSYWKEIGYYGICKDVNDLVMQGAVLILYPPTPPENWNEPTIKEVTDRLEELIDIGFDLSYTIIGDIIQLFEQRLPTIGNTLIDAFVTARNDKKEELVFKCLIEVLKSSRKLKGIDCFEFLYGAIDKNREETETTFLEAMDKSNNDTRDNNDGPFKPLEFSALFYNWCLNKFEEDSKITLRCFEDILKTRISVDEYYKQDQNNQVQIDLTQDKFKNECDIFKIYCNVKNFFKPSHLDIISQATHEDILKTLFEHYLPILFKLPMLYKLPYTESLVVNAKTASSTSKIGKTKINRYEKKLSSENDEKHKDEWSNVLRNIHNEIFVSKVLKGTINFREYLQRFWEEYNKNFLAN</sequence>
<organism evidence="1 2">
    <name type="scientific">Scutellospora calospora</name>
    <dbReference type="NCBI Taxonomy" id="85575"/>
    <lineage>
        <taxon>Eukaryota</taxon>
        <taxon>Fungi</taxon>
        <taxon>Fungi incertae sedis</taxon>
        <taxon>Mucoromycota</taxon>
        <taxon>Glomeromycotina</taxon>
        <taxon>Glomeromycetes</taxon>
        <taxon>Diversisporales</taxon>
        <taxon>Gigasporaceae</taxon>
        <taxon>Scutellospora</taxon>
    </lineage>
</organism>
<reference evidence="1" key="1">
    <citation type="submission" date="2021-06" db="EMBL/GenBank/DDBJ databases">
        <authorList>
            <person name="Kallberg Y."/>
            <person name="Tangrot J."/>
            <person name="Rosling A."/>
        </authorList>
    </citation>
    <scope>NUCLEOTIDE SEQUENCE</scope>
    <source>
        <strain evidence="1">AU212A</strain>
    </source>
</reference>
<dbReference type="EMBL" id="CAJVPM010000485">
    <property type="protein sequence ID" value="CAG8445409.1"/>
    <property type="molecule type" value="Genomic_DNA"/>
</dbReference>
<feature type="non-terminal residue" evidence="1">
    <location>
        <position position="1"/>
    </location>
</feature>
<gene>
    <name evidence="1" type="ORF">SCALOS_LOCUS893</name>
</gene>
<comment type="caution">
    <text evidence="1">The sequence shown here is derived from an EMBL/GenBank/DDBJ whole genome shotgun (WGS) entry which is preliminary data.</text>
</comment>
<accession>A0ACA9K0U0</accession>
<keyword evidence="2" id="KW-1185">Reference proteome</keyword>
<name>A0ACA9K0U0_9GLOM</name>